<dbReference type="Pfam" id="PF00023">
    <property type="entry name" value="Ank"/>
    <property type="match status" value="1"/>
</dbReference>
<dbReference type="EMBL" id="CP104067">
    <property type="protein sequence ID" value="WAH42409.1"/>
    <property type="molecule type" value="Genomic_DNA"/>
</dbReference>
<dbReference type="Gene3D" id="1.25.40.20">
    <property type="entry name" value="Ankyrin repeat-containing domain"/>
    <property type="match status" value="1"/>
</dbReference>
<accession>A0ABY6ZHP0</accession>
<sequence>MVERGARVDVLWHAAALGMMSRVEELMASNPSPTTDDITEAFWQACHGGQRRVAEYLLSKGADINGVPGYTDQTPLDAAGSIDTRRDTLVSWLKSKGARSSK</sequence>
<evidence type="ECO:0000313" key="1">
    <source>
        <dbReference type="EMBL" id="WAH42409.1"/>
    </source>
</evidence>
<keyword evidence="2" id="KW-1185">Reference proteome</keyword>
<gene>
    <name evidence="1" type="ORF">NZD89_02580</name>
</gene>
<dbReference type="InterPro" id="IPR036770">
    <property type="entry name" value="Ankyrin_rpt-contain_sf"/>
</dbReference>
<dbReference type="InterPro" id="IPR002110">
    <property type="entry name" value="Ankyrin_rpt"/>
</dbReference>
<reference evidence="1" key="1">
    <citation type="submission" date="2022-08" db="EMBL/GenBank/DDBJ databases">
        <title>Alicyclobacillus fastidiosus DSM 17978, complete genome.</title>
        <authorList>
            <person name="Wang Q."/>
            <person name="Cai R."/>
            <person name="Wang Z."/>
        </authorList>
    </citation>
    <scope>NUCLEOTIDE SEQUENCE</scope>
    <source>
        <strain evidence="1">DSM 17978</strain>
    </source>
</reference>
<dbReference type="Proteomes" id="UP001164761">
    <property type="component" value="Chromosome"/>
</dbReference>
<proteinExistence type="predicted"/>
<dbReference type="SUPFAM" id="SSF48403">
    <property type="entry name" value="Ankyrin repeat"/>
    <property type="match status" value="1"/>
</dbReference>
<name>A0ABY6ZHP0_9BACL</name>
<dbReference type="RefSeq" id="WP_268006291.1">
    <property type="nucleotide sequence ID" value="NZ_BSUT01000001.1"/>
</dbReference>
<organism evidence="1 2">
    <name type="scientific">Alicyclobacillus fastidiosus</name>
    <dbReference type="NCBI Taxonomy" id="392011"/>
    <lineage>
        <taxon>Bacteria</taxon>
        <taxon>Bacillati</taxon>
        <taxon>Bacillota</taxon>
        <taxon>Bacilli</taxon>
        <taxon>Bacillales</taxon>
        <taxon>Alicyclobacillaceae</taxon>
        <taxon>Alicyclobacillus</taxon>
    </lineage>
</organism>
<protein>
    <submittedName>
        <fullName evidence="1">Ankyrin repeat domain-containing protein</fullName>
    </submittedName>
</protein>
<evidence type="ECO:0000313" key="2">
    <source>
        <dbReference type="Proteomes" id="UP001164761"/>
    </source>
</evidence>